<reference evidence="2" key="1">
    <citation type="submission" date="2019-08" db="EMBL/GenBank/DDBJ databases">
        <authorList>
            <person name="Zheng X."/>
        </authorList>
    </citation>
    <scope>NUCLEOTIDE SEQUENCE [LARGE SCALE GENOMIC DNA]</scope>
    <source>
        <strain evidence="2">FJAT-25496</strain>
    </source>
</reference>
<accession>A0A5B8Z210</accession>
<proteinExistence type="predicted"/>
<sequence>MRRLILCNCGSGKDQVICCGPIPQVKVSSLPINSEQERKEILQNIQIISQFNMMYRGLLEYYGKDFIAYKREKPRDQNRNEFLRIISKFMSFYLEDTCPTSWEDCQPSFWEELMITIFPLHMHVTPQKKEVKKFLHELKKFVRWLDKRARTSWSLTIENHINKYHAELKMCEVLLNTHFLLHFPQIHKSDDWDPLQNIKKIEEDSSEFNETINGIFKIRSRNENTTVLTDISDDRDFYVIGLDCNEAMEGILLDCSIGKIDSEMYWHWLFTEGVYPGNASKYISFD</sequence>
<dbReference type="AlphaFoldDB" id="A0A5B8Z210"/>
<evidence type="ECO:0000313" key="1">
    <source>
        <dbReference type="EMBL" id="QED46891.1"/>
    </source>
</evidence>
<protein>
    <recommendedName>
        <fullName evidence="3">SEC-C domain-containing protein</fullName>
    </recommendedName>
</protein>
<dbReference type="KEGG" id="bda:FSZ17_06195"/>
<evidence type="ECO:0000313" key="2">
    <source>
        <dbReference type="Proteomes" id="UP000321555"/>
    </source>
</evidence>
<dbReference type="RefSeq" id="WP_057775104.1">
    <property type="nucleotide sequence ID" value="NZ_CP042593.1"/>
</dbReference>
<name>A0A5B8Z210_CYTDA</name>
<evidence type="ECO:0008006" key="3">
    <source>
        <dbReference type="Google" id="ProtNLM"/>
    </source>
</evidence>
<gene>
    <name evidence="1" type="ORF">FSZ17_06195</name>
</gene>
<organism evidence="1 2">
    <name type="scientific">Cytobacillus dafuensis</name>
    <name type="common">Bacillus dafuensis</name>
    <dbReference type="NCBI Taxonomy" id="1742359"/>
    <lineage>
        <taxon>Bacteria</taxon>
        <taxon>Bacillati</taxon>
        <taxon>Bacillota</taxon>
        <taxon>Bacilli</taxon>
        <taxon>Bacillales</taxon>
        <taxon>Bacillaceae</taxon>
        <taxon>Cytobacillus</taxon>
    </lineage>
</organism>
<dbReference type="Proteomes" id="UP000321555">
    <property type="component" value="Chromosome"/>
</dbReference>
<keyword evidence="2" id="KW-1185">Reference proteome</keyword>
<dbReference type="EMBL" id="CP042593">
    <property type="protein sequence ID" value="QED46891.1"/>
    <property type="molecule type" value="Genomic_DNA"/>
</dbReference>
<dbReference type="OrthoDB" id="2797634at2"/>